<evidence type="ECO:0000313" key="2">
    <source>
        <dbReference type="EMBL" id="ACF07046.1"/>
    </source>
</evidence>
<dbReference type="Pfam" id="PF06646">
    <property type="entry name" value="CypI"/>
    <property type="match status" value="1"/>
</dbReference>
<dbReference type="HOGENOM" id="CLU_055613_0_0_14"/>
<evidence type="ECO:0000313" key="3">
    <source>
        <dbReference type="Proteomes" id="UP000008812"/>
    </source>
</evidence>
<dbReference type="Proteomes" id="UP000008812">
    <property type="component" value="Chromosome"/>
</dbReference>
<keyword evidence="2" id="KW-0449">Lipoprotein</keyword>
<feature type="chain" id="PRO_5002796686" evidence="1">
    <location>
        <begin position="23"/>
        <end position="380"/>
    </location>
</feature>
<reference evidence="2 3" key="1">
    <citation type="journal article" date="2008" name="Infect. Immun.">
        <title>Genome of Mycoplasma arthritidis.</title>
        <authorList>
            <person name="Dybvig K."/>
            <person name="Zuhua C."/>
            <person name="Lao P."/>
            <person name="Jordan D.S."/>
            <person name="French C.T."/>
            <person name="Tu A.H."/>
            <person name="Loraine A.E."/>
        </authorList>
    </citation>
    <scope>NUCLEOTIDE SEQUENCE [LARGE SCALE GENOMIC DNA]</scope>
    <source>
        <strain evidence="2 3">158L3-1</strain>
    </source>
</reference>
<dbReference type="eggNOG" id="ENOG5031Y7G">
    <property type="taxonomic scope" value="Bacteria"/>
</dbReference>
<dbReference type="EMBL" id="CP001047">
    <property type="protein sequence ID" value="ACF07046.1"/>
    <property type="molecule type" value="Genomic_DNA"/>
</dbReference>
<keyword evidence="1" id="KW-0732">Signal</keyword>
<dbReference type="PROSITE" id="PS51257">
    <property type="entry name" value="PROKAR_LIPOPROTEIN"/>
    <property type="match status" value="1"/>
</dbReference>
<gene>
    <name evidence="2" type="ordered locus">MARTH_orf104</name>
</gene>
<name>B3PLZ4_META1</name>
<dbReference type="KEGG" id="mat:MARTH_orf104"/>
<dbReference type="AlphaFoldDB" id="B3PLZ4"/>
<keyword evidence="3" id="KW-1185">Reference proteome</keyword>
<protein>
    <submittedName>
        <fullName evidence="2">p37-like ABC transporter substrate-binding lipoprotein</fullName>
    </submittedName>
</protein>
<feature type="signal peptide" evidence="1">
    <location>
        <begin position="1"/>
        <end position="22"/>
    </location>
</feature>
<organism evidence="2 3">
    <name type="scientific">Metamycoplasma arthritidis (strain 158L3-1)</name>
    <name type="common">Mycoplasma arthritidis</name>
    <dbReference type="NCBI Taxonomy" id="243272"/>
    <lineage>
        <taxon>Bacteria</taxon>
        <taxon>Bacillati</taxon>
        <taxon>Mycoplasmatota</taxon>
        <taxon>Mycoplasmoidales</taxon>
        <taxon>Metamycoplasmataceae</taxon>
        <taxon>Metamycoplasma</taxon>
    </lineage>
</organism>
<dbReference type="NCBIfam" id="NF045838">
    <property type="entry name" value="MG289_thiam_LP"/>
    <property type="match status" value="1"/>
</dbReference>
<sequence length="380" mass="43892">MKKIFKLLSLPFTLIAPTIAISCSTTNISFAVVAPWDKNLDKSFFDEIIKEYNRLNKLSNANAKEVGNEVAFVESGNDLANNLVKGASNVAILTPTVFYNNKDRDSVVPFIQTLRKAFNFEKENSYYKNGKENEDDLRKLAATAQKAFEAKKYLEWDDQSYGWDGTKYTRFYDLNKTIEYYRGVVMIWGNEDTKTKIKKAWDEKDWNTFRNFGIVTGKKTSASKYKLQEALFKKHFTKKGNEFTSFGEDMLKNADKYQQGDGHNISKGSLSKYHIVFDEFGAFAYKHNSYKGKKLDYYSTNNEDEKIEFLTTTEAMKYNMYVAKKSLDQKTIDLLAKAIINVHKNGKDNYGPRIGFNGYKQIKDIKQEVIDPFEKLFNNE</sequence>
<dbReference type="Gene3D" id="3.40.190.190">
    <property type="entry name" value="CypI, domain 2"/>
    <property type="match status" value="1"/>
</dbReference>
<evidence type="ECO:0000256" key="1">
    <source>
        <dbReference type="SAM" id="SignalP"/>
    </source>
</evidence>
<dbReference type="InterPro" id="IPR043099">
    <property type="entry name" value="CypI_dom_I"/>
</dbReference>
<accession>B3PLZ4</accession>
<proteinExistence type="predicted"/>
<dbReference type="InterPro" id="IPR043100">
    <property type="entry name" value="CypI_dom_II"/>
</dbReference>
<dbReference type="InterPro" id="IPR010592">
    <property type="entry name" value="CypI"/>
</dbReference>
<dbReference type="STRING" id="243272.MARTH_orf104"/>
<dbReference type="Gene3D" id="3.40.190.180">
    <property type="entry name" value="Cypl, domain I"/>
    <property type="match status" value="1"/>
</dbReference>
<dbReference type="RefSeq" id="WP_012498003.1">
    <property type="nucleotide sequence ID" value="NC_011025.1"/>
</dbReference>